<keyword evidence="2" id="KW-1185">Reference proteome</keyword>
<accession>A0A3M7RKN1</accession>
<gene>
    <name evidence="1" type="ORF">BpHYR1_008937</name>
</gene>
<comment type="caution">
    <text evidence="1">The sequence shown here is derived from an EMBL/GenBank/DDBJ whole genome shotgun (WGS) entry which is preliminary data.</text>
</comment>
<sequence length="71" mass="8502">MVYQKDGNRIPKFVKNYFTIEFGGNHQQIFRLTLSPVNKLVNEVEYCARIFSDKKNEKDIKINFFEDQKII</sequence>
<dbReference type="Proteomes" id="UP000276133">
    <property type="component" value="Unassembled WGS sequence"/>
</dbReference>
<dbReference type="EMBL" id="REGN01003168">
    <property type="protein sequence ID" value="RNA24112.1"/>
    <property type="molecule type" value="Genomic_DNA"/>
</dbReference>
<evidence type="ECO:0000313" key="2">
    <source>
        <dbReference type="Proteomes" id="UP000276133"/>
    </source>
</evidence>
<name>A0A3M7RKN1_BRAPC</name>
<evidence type="ECO:0000313" key="1">
    <source>
        <dbReference type="EMBL" id="RNA24112.1"/>
    </source>
</evidence>
<dbReference type="AlphaFoldDB" id="A0A3M7RKN1"/>
<proteinExistence type="predicted"/>
<reference evidence="1 2" key="1">
    <citation type="journal article" date="2018" name="Sci. Rep.">
        <title>Genomic signatures of local adaptation to the degree of environmental predictability in rotifers.</title>
        <authorList>
            <person name="Franch-Gras L."/>
            <person name="Hahn C."/>
            <person name="Garcia-Roger E.M."/>
            <person name="Carmona M.J."/>
            <person name="Serra M."/>
            <person name="Gomez A."/>
        </authorList>
    </citation>
    <scope>NUCLEOTIDE SEQUENCE [LARGE SCALE GENOMIC DNA]</scope>
    <source>
        <strain evidence="1">HYR1</strain>
    </source>
</reference>
<organism evidence="1 2">
    <name type="scientific">Brachionus plicatilis</name>
    <name type="common">Marine rotifer</name>
    <name type="synonym">Brachionus muelleri</name>
    <dbReference type="NCBI Taxonomy" id="10195"/>
    <lineage>
        <taxon>Eukaryota</taxon>
        <taxon>Metazoa</taxon>
        <taxon>Spiralia</taxon>
        <taxon>Gnathifera</taxon>
        <taxon>Rotifera</taxon>
        <taxon>Eurotatoria</taxon>
        <taxon>Monogononta</taxon>
        <taxon>Pseudotrocha</taxon>
        <taxon>Ploima</taxon>
        <taxon>Brachionidae</taxon>
        <taxon>Brachionus</taxon>
    </lineage>
</organism>
<protein>
    <submittedName>
        <fullName evidence="1">Uncharacterized protein</fullName>
    </submittedName>
</protein>